<dbReference type="SUPFAM" id="SSF51735">
    <property type="entry name" value="NAD(P)-binding Rossmann-fold domains"/>
    <property type="match status" value="1"/>
</dbReference>
<evidence type="ECO:0000313" key="4">
    <source>
        <dbReference type="Proteomes" id="UP000268093"/>
    </source>
</evidence>
<dbReference type="PANTHER" id="PTHR43162:SF1">
    <property type="entry name" value="PRESTALK A DIFFERENTIATION PROTEIN A"/>
    <property type="match status" value="1"/>
</dbReference>
<accession>A0A433D7U2</accession>
<evidence type="ECO:0000313" key="3">
    <source>
        <dbReference type="EMBL" id="RUP46937.1"/>
    </source>
</evidence>
<dbReference type="AlphaFoldDB" id="A0A433D7U2"/>
<evidence type="ECO:0000256" key="1">
    <source>
        <dbReference type="SAM" id="Coils"/>
    </source>
</evidence>
<sequence length="336" mass="38902">MLLITSGEYYAGQSLALQLLQQPEFQGKVRVSCRDTSRCENLRKLGAELVQIDHQNQQQLEKIVHGIQYIILAVDPEDDCVSSTENIVRAAAQAQVKNVIILSQNGVEGSQQKRLRELLEIEQRCQKHLGNSNWVILRTDFFQQNFLLWVNSVQEKHQFPLPISQQNKFTPVDINDAVRVIRTLIVQGKNEFQPELDAQHNRRVYTLTGPEAVDGNRIVEELKRGTGIDDCKFHEWKRQELERYLKDLNANQRHQDKLRQQDGQLVLPKINQQRLKHKVPGNLTDVQIEIYLDTFDWIKSGQGDRVSKDLERIAGQEGQRLGQFFKDHANEFNPRP</sequence>
<evidence type="ECO:0000259" key="2">
    <source>
        <dbReference type="Pfam" id="PF13460"/>
    </source>
</evidence>
<keyword evidence="4" id="KW-1185">Reference proteome</keyword>
<dbReference type="Pfam" id="PF13460">
    <property type="entry name" value="NAD_binding_10"/>
    <property type="match status" value="1"/>
</dbReference>
<reference evidence="3 4" key="1">
    <citation type="journal article" date="2018" name="New Phytol.">
        <title>Phylogenomics of Endogonaceae and evolution of mycorrhizas within Mucoromycota.</title>
        <authorList>
            <person name="Chang Y."/>
            <person name="Desiro A."/>
            <person name="Na H."/>
            <person name="Sandor L."/>
            <person name="Lipzen A."/>
            <person name="Clum A."/>
            <person name="Barry K."/>
            <person name="Grigoriev I.V."/>
            <person name="Martin F.M."/>
            <person name="Stajich J.E."/>
            <person name="Smith M.E."/>
            <person name="Bonito G."/>
            <person name="Spatafora J.W."/>
        </authorList>
    </citation>
    <scope>NUCLEOTIDE SEQUENCE [LARGE SCALE GENOMIC DNA]</scope>
    <source>
        <strain evidence="3 4">GMNB39</strain>
    </source>
</reference>
<dbReference type="InterPro" id="IPR016040">
    <property type="entry name" value="NAD(P)-bd_dom"/>
</dbReference>
<gene>
    <name evidence="3" type="ORF">BC936DRAFT_146356</name>
</gene>
<feature type="domain" description="NAD(P)-binding" evidence="2">
    <location>
        <begin position="12"/>
        <end position="142"/>
    </location>
</feature>
<proteinExistence type="predicted"/>
<dbReference type="EMBL" id="RBNI01005203">
    <property type="protein sequence ID" value="RUP46937.1"/>
    <property type="molecule type" value="Genomic_DNA"/>
</dbReference>
<dbReference type="OrthoDB" id="10254221at2759"/>
<name>A0A433D7U2_9FUNG</name>
<dbReference type="Proteomes" id="UP000268093">
    <property type="component" value="Unassembled WGS sequence"/>
</dbReference>
<dbReference type="PANTHER" id="PTHR43162">
    <property type="match status" value="1"/>
</dbReference>
<dbReference type="InterPro" id="IPR051604">
    <property type="entry name" value="Ergot_Alk_Oxidoreductase"/>
</dbReference>
<comment type="caution">
    <text evidence="3">The sequence shown here is derived from an EMBL/GenBank/DDBJ whole genome shotgun (WGS) entry which is preliminary data.</text>
</comment>
<protein>
    <recommendedName>
        <fullName evidence="2">NAD(P)-binding domain-containing protein</fullName>
    </recommendedName>
</protein>
<keyword evidence="1" id="KW-0175">Coiled coil</keyword>
<feature type="coiled-coil region" evidence="1">
    <location>
        <begin position="231"/>
        <end position="261"/>
    </location>
</feature>
<dbReference type="Gene3D" id="3.40.50.720">
    <property type="entry name" value="NAD(P)-binding Rossmann-like Domain"/>
    <property type="match status" value="1"/>
</dbReference>
<dbReference type="InterPro" id="IPR036291">
    <property type="entry name" value="NAD(P)-bd_dom_sf"/>
</dbReference>
<organism evidence="3 4">
    <name type="scientific">Jimgerdemannia flammicorona</name>
    <dbReference type="NCBI Taxonomy" id="994334"/>
    <lineage>
        <taxon>Eukaryota</taxon>
        <taxon>Fungi</taxon>
        <taxon>Fungi incertae sedis</taxon>
        <taxon>Mucoromycota</taxon>
        <taxon>Mucoromycotina</taxon>
        <taxon>Endogonomycetes</taxon>
        <taxon>Endogonales</taxon>
        <taxon>Endogonaceae</taxon>
        <taxon>Jimgerdemannia</taxon>
    </lineage>
</organism>